<keyword evidence="1" id="KW-0472">Membrane</keyword>
<accession>A0A2M7XC00</accession>
<organism evidence="2 3">
    <name type="scientific">Candidatus Uhrbacteria bacterium CG_4_9_14_3_um_filter_50_9</name>
    <dbReference type="NCBI Taxonomy" id="1975035"/>
    <lineage>
        <taxon>Bacteria</taxon>
        <taxon>Candidatus Uhriibacteriota</taxon>
    </lineage>
</organism>
<comment type="caution">
    <text evidence="2">The sequence shown here is derived from an EMBL/GenBank/DDBJ whole genome shotgun (WGS) entry which is preliminary data.</text>
</comment>
<dbReference type="EMBL" id="PFWU01000042">
    <property type="protein sequence ID" value="PJA45383.1"/>
    <property type="molecule type" value="Genomic_DNA"/>
</dbReference>
<dbReference type="AlphaFoldDB" id="A0A2M7XC00"/>
<name>A0A2M7XC00_9BACT</name>
<reference evidence="3" key="1">
    <citation type="submission" date="2017-09" db="EMBL/GenBank/DDBJ databases">
        <title>Depth-based differentiation of microbial function through sediment-hosted aquifers and enrichment of novel symbionts in the deep terrestrial subsurface.</title>
        <authorList>
            <person name="Probst A.J."/>
            <person name="Ladd B."/>
            <person name="Jarett J.K."/>
            <person name="Geller-Mcgrath D.E."/>
            <person name="Sieber C.M.K."/>
            <person name="Emerson J.B."/>
            <person name="Anantharaman K."/>
            <person name="Thomas B.C."/>
            <person name="Malmstrom R."/>
            <person name="Stieglmeier M."/>
            <person name="Klingl A."/>
            <person name="Woyke T."/>
            <person name="Ryan C.M."/>
            <person name="Banfield J.F."/>
        </authorList>
    </citation>
    <scope>NUCLEOTIDE SEQUENCE [LARGE SCALE GENOMIC DNA]</scope>
</reference>
<sequence>MSIDNDGYSFSSSPSVIEYEFLRPKSLIFPLIIFGAIAVIAGLNYWSGFKDTGLEAFTVGTGIFFITFFLIGPGLMVYQLKRGLRSIIINGRAFTLRYPEEQIELSESQLIEIHVRERKDDGKMKGSVRFKTTDERKFNFTFLLGKKEGREAFEWFKAIADKKQSETSTY</sequence>
<feature type="transmembrane region" description="Helical" evidence="1">
    <location>
        <begin position="58"/>
        <end position="78"/>
    </location>
</feature>
<keyword evidence="1" id="KW-1133">Transmembrane helix</keyword>
<evidence type="ECO:0000313" key="2">
    <source>
        <dbReference type="EMBL" id="PJA45383.1"/>
    </source>
</evidence>
<dbReference type="Proteomes" id="UP000229385">
    <property type="component" value="Unassembled WGS sequence"/>
</dbReference>
<evidence type="ECO:0000256" key="1">
    <source>
        <dbReference type="SAM" id="Phobius"/>
    </source>
</evidence>
<gene>
    <name evidence="2" type="ORF">CO174_03610</name>
</gene>
<keyword evidence="1" id="KW-0812">Transmembrane</keyword>
<feature type="transmembrane region" description="Helical" evidence="1">
    <location>
        <begin position="27"/>
        <end position="46"/>
    </location>
</feature>
<proteinExistence type="predicted"/>
<protein>
    <submittedName>
        <fullName evidence="2">Uncharacterized protein</fullName>
    </submittedName>
</protein>
<evidence type="ECO:0000313" key="3">
    <source>
        <dbReference type="Proteomes" id="UP000229385"/>
    </source>
</evidence>